<dbReference type="AlphaFoldDB" id="A0AAF0TLX3"/>
<reference evidence="2" key="1">
    <citation type="submission" date="2023-08" db="EMBL/GenBank/DDBJ databases">
        <title>A de novo genome assembly of Solanum verrucosum Schlechtendal, a Mexican diploid species geographically isolated from the other diploid A-genome species in potato relatives.</title>
        <authorList>
            <person name="Hosaka K."/>
        </authorList>
    </citation>
    <scope>NUCLEOTIDE SEQUENCE</scope>
    <source>
        <tissue evidence="2">Young leaves</tissue>
    </source>
</reference>
<name>A0AAF0TLX3_SOLVR</name>
<dbReference type="Gene3D" id="3.30.420.10">
    <property type="entry name" value="Ribonuclease H-like superfamily/Ribonuclease H"/>
    <property type="match status" value="1"/>
</dbReference>
<dbReference type="GO" id="GO:0015074">
    <property type="term" value="P:DNA integration"/>
    <property type="evidence" value="ECO:0007669"/>
    <property type="project" value="InterPro"/>
</dbReference>
<dbReference type="Proteomes" id="UP001234989">
    <property type="component" value="Chromosome 4"/>
</dbReference>
<evidence type="ECO:0000259" key="1">
    <source>
        <dbReference type="PROSITE" id="PS50994"/>
    </source>
</evidence>
<dbReference type="PROSITE" id="PS50994">
    <property type="entry name" value="INTEGRASE"/>
    <property type="match status" value="1"/>
</dbReference>
<evidence type="ECO:0000313" key="2">
    <source>
        <dbReference type="EMBL" id="WMV24471.1"/>
    </source>
</evidence>
<dbReference type="InterPro" id="IPR056924">
    <property type="entry name" value="SH3_Tf2-1"/>
</dbReference>
<dbReference type="PANTHER" id="PTHR45835">
    <property type="entry name" value="YALI0A06105P"/>
    <property type="match status" value="1"/>
</dbReference>
<dbReference type="EMBL" id="CP133615">
    <property type="protein sequence ID" value="WMV24471.1"/>
    <property type="molecule type" value="Genomic_DNA"/>
</dbReference>
<dbReference type="InterPro" id="IPR012337">
    <property type="entry name" value="RNaseH-like_sf"/>
</dbReference>
<dbReference type="InterPro" id="IPR036397">
    <property type="entry name" value="RNaseH_sf"/>
</dbReference>
<feature type="domain" description="Integrase catalytic" evidence="1">
    <location>
        <begin position="17"/>
        <end position="179"/>
    </location>
</feature>
<organism evidence="2 3">
    <name type="scientific">Solanum verrucosum</name>
    <dbReference type="NCBI Taxonomy" id="315347"/>
    <lineage>
        <taxon>Eukaryota</taxon>
        <taxon>Viridiplantae</taxon>
        <taxon>Streptophyta</taxon>
        <taxon>Embryophyta</taxon>
        <taxon>Tracheophyta</taxon>
        <taxon>Spermatophyta</taxon>
        <taxon>Magnoliopsida</taxon>
        <taxon>eudicotyledons</taxon>
        <taxon>Gunneridae</taxon>
        <taxon>Pentapetalae</taxon>
        <taxon>asterids</taxon>
        <taxon>lamiids</taxon>
        <taxon>Solanales</taxon>
        <taxon>Solanaceae</taxon>
        <taxon>Solanoideae</taxon>
        <taxon>Solaneae</taxon>
        <taxon>Solanum</taxon>
    </lineage>
</organism>
<gene>
    <name evidence="2" type="ORF">MTR67_017856</name>
</gene>
<keyword evidence="3" id="KW-1185">Reference proteome</keyword>
<dbReference type="InterPro" id="IPR001584">
    <property type="entry name" value="Integrase_cat-core"/>
</dbReference>
<dbReference type="SUPFAM" id="SSF53098">
    <property type="entry name" value="Ribonuclease H-like"/>
    <property type="match status" value="1"/>
</dbReference>
<dbReference type="Pfam" id="PF24626">
    <property type="entry name" value="SH3_Tf2-1"/>
    <property type="match status" value="1"/>
</dbReference>
<proteinExistence type="predicted"/>
<evidence type="ECO:0000313" key="3">
    <source>
        <dbReference type="Proteomes" id="UP001234989"/>
    </source>
</evidence>
<dbReference type="GO" id="GO:0003676">
    <property type="term" value="F:nucleic acid binding"/>
    <property type="evidence" value="ECO:0007669"/>
    <property type="project" value="InterPro"/>
</dbReference>
<protein>
    <recommendedName>
        <fullName evidence="1">Integrase catalytic domain-containing protein</fullName>
    </recommendedName>
</protein>
<dbReference type="PANTHER" id="PTHR45835:SF91">
    <property type="entry name" value="RETROTRANSPOSON, TY3-GYPSY SUBCLASS-LIKE PROTEIN"/>
    <property type="match status" value="1"/>
</dbReference>
<accession>A0AAF0TLX3</accession>
<sequence length="249" mass="28649">MGRLGPDIDPSELEAATVGDPISVCSSSDWETVTMSGITFWGLPLVPRVDKVTKSSRFLAVKTTDLAEDYAKIYINEIVRLHGVHVSIISDRGPQFTSHFWKLFQKGLGSQVNLSTTFHPQTNGQTKCTIQTSEDMLRACVIDFKCSWDDHLPLIEFAYNNNYHSRIQMAHYEALYGRRYRYPVGWFNSRQKSYADVRRRELEFQVDNWVFLKVSLMKGEMRFVKKGKLSPSYVGPYQILERIGKVAYE</sequence>